<dbReference type="Gene3D" id="3.30.230.80">
    <property type="match status" value="1"/>
</dbReference>
<dbReference type="SMART" id="SM00387">
    <property type="entry name" value="HATPase_c"/>
    <property type="match status" value="1"/>
</dbReference>
<dbReference type="PRINTS" id="PR00775">
    <property type="entry name" value="HEATSHOCK90"/>
</dbReference>
<dbReference type="PANTHER" id="PTHR11528">
    <property type="entry name" value="HEAT SHOCK PROTEIN 90 FAMILY MEMBER"/>
    <property type="match status" value="1"/>
</dbReference>
<sequence length="627" mass="71586">MEFKTEVQQLLDLMIHSLYSHKEIFLRELISNASDAIDKVRYMALTDSSLLEGDDDGKIKLIVDKDAGTVTVRDNGIGMNQEDAISALGTIAHSGTKEFLQALKSEEVKENPELIGQFGVGFYASFMVASKVTVRTRKAGEPAENGIVWESAADGSYTIDQCHKESRGTEVILTLKEDEKEFLDQWQLRNIVRRYSDYIEYPIVMDTEKTEGEGDDATTIIEEETLNSRKALWLKDKAEISEEEYHEFYKHVAHDFTDPAQVIHYHAEGTTEFSTLLYVPSRAPYDLFYKDFKIGPTLYVRRVQIMEHCEDLVPLYLRFVKGVVESADLPLNVSREILQKNRQVEQIRKTITKKVLDTLGDMKRDEYDKYVDFYKEFGKVLKEGVHYDPKRKDTIADLLLFESTQTEAGTYTDLQSYINRMPAEQEHIYYITGESRREVEGSPYLEAFREKGYEVLFMLDEIDDFIASSLAECREKSFQSAVKGDITLGKEDEEKKKEAQEKHKDLLELIKNELGDSVQEVRLSGRLKDSPCCLVTGASDMDPQMEKILKSMGQEVPSGSRILELNPDHMLFGAMNGLYSKDKESGQLKEYAQLLYDQALILEGSKPVDPARYGQAIARIMAENAMR</sequence>
<name>A0A7W7Y473_9BACT</name>
<dbReference type="SUPFAM" id="SSF55874">
    <property type="entry name" value="ATPase domain of HSP90 chaperone/DNA topoisomerase II/histidine kinase"/>
    <property type="match status" value="1"/>
</dbReference>
<dbReference type="InterPro" id="IPR036890">
    <property type="entry name" value="HATPase_C_sf"/>
</dbReference>
<feature type="coiled-coil region" evidence="12">
    <location>
        <begin position="489"/>
        <end position="516"/>
    </location>
</feature>
<evidence type="ECO:0000256" key="10">
    <source>
        <dbReference type="HAMAP-Rule" id="MF_00505"/>
    </source>
</evidence>
<dbReference type="GO" id="GO:0005524">
    <property type="term" value="F:ATP binding"/>
    <property type="evidence" value="ECO:0007669"/>
    <property type="project" value="UniProtKB-UniRule"/>
</dbReference>
<comment type="similarity">
    <text evidence="2 10">Belongs to the heat shock protein 90 family.</text>
</comment>
<accession>A0A7W7Y473</accession>
<evidence type="ECO:0000256" key="12">
    <source>
        <dbReference type="SAM" id="Coils"/>
    </source>
</evidence>
<comment type="subcellular location">
    <subcellularLocation>
        <location evidence="1 10">Cytoplasm</location>
    </subcellularLocation>
</comment>
<feature type="binding site" evidence="11">
    <location>
        <position position="28"/>
    </location>
    <ligand>
        <name>ATP</name>
        <dbReference type="ChEBI" id="CHEBI:30616"/>
    </ligand>
</feature>
<dbReference type="InterPro" id="IPR037196">
    <property type="entry name" value="HSP90_C"/>
</dbReference>
<dbReference type="Pfam" id="PF13589">
    <property type="entry name" value="HATPase_c_3"/>
    <property type="match status" value="1"/>
</dbReference>
<evidence type="ECO:0000256" key="1">
    <source>
        <dbReference type="ARBA" id="ARBA00004496"/>
    </source>
</evidence>
<comment type="subunit">
    <text evidence="10">Homodimer.</text>
</comment>
<comment type="caution">
    <text evidence="14">The sequence shown here is derived from an EMBL/GenBank/DDBJ whole genome shotgun (WGS) entry which is preliminary data.</text>
</comment>
<dbReference type="InterPro" id="IPR001404">
    <property type="entry name" value="Hsp90_fam"/>
</dbReference>
<keyword evidence="15" id="KW-1185">Reference proteome</keyword>
<feature type="region of interest" description="A; substrate-binding" evidence="10">
    <location>
        <begin position="1"/>
        <end position="335"/>
    </location>
</feature>
<evidence type="ECO:0000256" key="8">
    <source>
        <dbReference type="ARBA" id="ARBA00058590"/>
    </source>
</evidence>
<dbReference type="EMBL" id="JACHID010000004">
    <property type="protein sequence ID" value="MBB5021624.1"/>
    <property type="molecule type" value="Genomic_DNA"/>
</dbReference>
<keyword evidence="6 10" id="KW-0346">Stress response</keyword>
<dbReference type="InterPro" id="IPR003594">
    <property type="entry name" value="HATPase_dom"/>
</dbReference>
<keyword evidence="3 10" id="KW-0963">Cytoplasm</keyword>
<dbReference type="PROSITE" id="PS00298">
    <property type="entry name" value="HSP90"/>
    <property type="match status" value="1"/>
</dbReference>
<evidence type="ECO:0000256" key="5">
    <source>
        <dbReference type="ARBA" id="ARBA00022840"/>
    </source>
</evidence>
<dbReference type="InterPro" id="IPR020575">
    <property type="entry name" value="Hsp90_N"/>
</dbReference>
<dbReference type="NCBIfam" id="NF003555">
    <property type="entry name" value="PRK05218.1"/>
    <property type="match status" value="1"/>
</dbReference>
<evidence type="ECO:0000256" key="11">
    <source>
        <dbReference type="PIRSR" id="PIRSR002583-1"/>
    </source>
</evidence>
<comment type="caution">
    <text evidence="10">Lacks conserved residue(s) required for the propagation of feature annotation.</text>
</comment>
<reference evidence="14 15" key="1">
    <citation type="submission" date="2020-08" db="EMBL/GenBank/DDBJ databases">
        <title>Genomic Encyclopedia of Type Strains, Phase IV (KMG-IV): sequencing the most valuable type-strain genomes for metagenomic binning, comparative biology and taxonomic classification.</title>
        <authorList>
            <person name="Goeker M."/>
        </authorList>
    </citation>
    <scope>NUCLEOTIDE SEQUENCE [LARGE SCALE GENOMIC DNA]</scope>
    <source>
        <strain evidence="14 15">DSM 22071</strain>
    </source>
</reference>
<dbReference type="Gene3D" id="3.40.50.11260">
    <property type="match status" value="1"/>
</dbReference>
<dbReference type="PIRSF" id="PIRSF002583">
    <property type="entry name" value="Hsp90"/>
    <property type="match status" value="1"/>
</dbReference>
<dbReference type="FunFam" id="3.30.230.80:FF:000002">
    <property type="entry name" value="Molecular chaperone HtpG"/>
    <property type="match status" value="1"/>
</dbReference>
<feature type="domain" description="Histidine kinase/HSP90-like ATPase" evidence="13">
    <location>
        <begin position="21"/>
        <end position="179"/>
    </location>
</feature>
<dbReference type="FunFam" id="3.30.565.10:FF:000009">
    <property type="entry name" value="Molecular chaperone HtpG"/>
    <property type="match status" value="1"/>
</dbReference>
<comment type="function">
    <text evidence="8 10">Molecular chaperone. Has ATPase activity.</text>
</comment>
<protein>
    <recommendedName>
        <fullName evidence="9 10">Chaperone protein HtpG</fullName>
    </recommendedName>
    <alternativeName>
        <fullName evidence="10">Heat shock protein HtpG</fullName>
    </alternativeName>
    <alternativeName>
        <fullName evidence="10">High temperature protein G</fullName>
    </alternativeName>
</protein>
<feature type="binding site" evidence="11">
    <location>
        <position position="79"/>
    </location>
    <ligand>
        <name>ATP</name>
        <dbReference type="ChEBI" id="CHEBI:30616"/>
    </ligand>
</feature>
<evidence type="ECO:0000256" key="6">
    <source>
        <dbReference type="ARBA" id="ARBA00023016"/>
    </source>
</evidence>
<feature type="binding site" evidence="11">
    <location>
        <position position="335"/>
    </location>
    <ligand>
        <name>ATP</name>
        <dbReference type="ChEBI" id="CHEBI:30616"/>
    </ligand>
</feature>
<feature type="binding site" evidence="11">
    <location>
        <position position="74"/>
    </location>
    <ligand>
        <name>ATP</name>
        <dbReference type="ChEBI" id="CHEBI:30616"/>
    </ligand>
</feature>
<organism evidence="14 15">
    <name type="scientific">Desulfurispira natronophila</name>
    <dbReference type="NCBI Taxonomy" id="682562"/>
    <lineage>
        <taxon>Bacteria</taxon>
        <taxon>Pseudomonadati</taxon>
        <taxon>Chrysiogenota</taxon>
        <taxon>Chrysiogenia</taxon>
        <taxon>Chrysiogenales</taxon>
        <taxon>Chrysiogenaceae</taxon>
        <taxon>Desulfurispira</taxon>
    </lineage>
</organism>
<keyword evidence="5 10" id="KW-0067">ATP-binding</keyword>
<dbReference type="CDD" id="cd16927">
    <property type="entry name" value="HATPase_Hsp90-like"/>
    <property type="match status" value="1"/>
</dbReference>
<evidence type="ECO:0000256" key="7">
    <source>
        <dbReference type="ARBA" id="ARBA00023186"/>
    </source>
</evidence>
<dbReference type="Proteomes" id="UP000528322">
    <property type="component" value="Unassembled WGS sequence"/>
</dbReference>
<evidence type="ECO:0000313" key="14">
    <source>
        <dbReference type="EMBL" id="MBB5021624.1"/>
    </source>
</evidence>
<keyword evidence="7 10" id="KW-0143">Chaperone</keyword>
<dbReference type="GO" id="GO:0005737">
    <property type="term" value="C:cytoplasm"/>
    <property type="evidence" value="ECO:0007669"/>
    <property type="project" value="UniProtKB-SubCell"/>
</dbReference>
<keyword evidence="12" id="KW-0175">Coiled coil</keyword>
<evidence type="ECO:0000256" key="3">
    <source>
        <dbReference type="ARBA" id="ARBA00022490"/>
    </source>
</evidence>
<dbReference type="GO" id="GO:0051082">
    <property type="term" value="F:unfolded protein binding"/>
    <property type="evidence" value="ECO:0007669"/>
    <property type="project" value="UniProtKB-UniRule"/>
</dbReference>
<dbReference type="InterPro" id="IPR020568">
    <property type="entry name" value="Ribosomal_Su5_D2-typ_SF"/>
</dbReference>
<evidence type="ECO:0000256" key="2">
    <source>
        <dbReference type="ARBA" id="ARBA00008239"/>
    </source>
</evidence>
<evidence type="ECO:0000256" key="9">
    <source>
        <dbReference type="ARBA" id="ARBA00070675"/>
    </source>
</evidence>
<keyword evidence="4 10" id="KW-0547">Nucleotide-binding</keyword>
<feature type="binding site" evidence="11">
    <location>
        <position position="32"/>
    </location>
    <ligand>
        <name>ATP</name>
        <dbReference type="ChEBI" id="CHEBI:30616"/>
    </ligand>
</feature>
<dbReference type="Gene3D" id="1.20.120.790">
    <property type="entry name" value="Heat shock protein 90, C-terminal domain"/>
    <property type="match status" value="1"/>
</dbReference>
<proteinExistence type="inferred from homology"/>
<feature type="region of interest" description="C" evidence="10">
    <location>
        <begin position="548"/>
        <end position="627"/>
    </location>
</feature>
<feature type="binding site" evidence="11">
    <location>
        <begin position="94"/>
        <end position="95"/>
    </location>
    <ligand>
        <name>ATP</name>
        <dbReference type="ChEBI" id="CHEBI:30616"/>
    </ligand>
</feature>
<dbReference type="AlphaFoldDB" id="A0A7W7Y473"/>
<dbReference type="InterPro" id="IPR019805">
    <property type="entry name" value="Heat_shock_protein_90_CS"/>
</dbReference>
<dbReference type="Gene3D" id="3.30.565.10">
    <property type="entry name" value="Histidine kinase-like ATPase, C-terminal domain"/>
    <property type="match status" value="1"/>
</dbReference>
<feature type="binding site" evidence="11">
    <location>
        <begin position="117"/>
        <end position="122"/>
    </location>
    <ligand>
        <name>ATP</name>
        <dbReference type="ChEBI" id="CHEBI:30616"/>
    </ligand>
</feature>
<evidence type="ECO:0000313" key="15">
    <source>
        <dbReference type="Proteomes" id="UP000528322"/>
    </source>
</evidence>
<dbReference type="SUPFAM" id="SSF54211">
    <property type="entry name" value="Ribosomal protein S5 domain 2-like"/>
    <property type="match status" value="1"/>
</dbReference>
<dbReference type="GO" id="GO:0140662">
    <property type="term" value="F:ATP-dependent protein folding chaperone"/>
    <property type="evidence" value="ECO:0007669"/>
    <property type="project" value="InterPro"/>
</dbReference>
<dbReference type="GO" id="GO:0016887">
    <property type="term" value="F:ATP hydrolysis activity"/>
    <property type="evidence" value="ECO:0007669"/>
    <property type="project" value="InterPro"/>
</dbReference>
<evidence type="ECO:0000256" key="4">
    <source>
        <dbReference type="ARBA" id="ARBA00022741"/>
    </source>
</evidence>
<evidence type="ECO:0000259" key="13">
    <source>
        <dbReference type="SMART" id="SM00387"/>
    </source>
</evidence>
<dbReference type="Pfam" id="PF00183">
    <property type="entry name" value="HSP90"/>
    <property type="match status" value="1"/>
</dbReference>
<gene>
    <name evidence="10" type="primary">htpG</name>
    <name evidence="14" type="ORF">HNR37_000936</name>
</gene>
<dbReference type="HAMAP" id="MF_00505">
    <property type="entry name" value="HSP90"/>
    <property type="match status" value="1"/>
</dbReference>
<feature type="binding site" evidence="11">
    <location>
        <position position="169"/>
    </location>
    <ligand>
        <name>ATP</name>
        <dbReference type="ChEBI" id="CHEBI:30616"/>
    </ligand>
</feature>
<dbReference type="SUPFAM" id="SSF110942">
    <property type="entry name" value="HSP90 C-terminal domain"/>
    <property type="match status" value="1"/>
</dbReference>